<evidence type="ECO:0000256" key="3">
    <source>
        <dbReference type="ARBA" id="ARBA00037847"/>
    </source>
</evidence>
<dbReference type="Proteomes" id="UP000824782">
    <property type="component" value="Unassembled WGS sequence"/>
</dbReference>
<organism evidence="5 6">
    <name type="scientific">Engystomops pustulosus</name>
    <name type="common">Tungara frog</name>
    <name type="synonym">Physalaemus pustulosus</name>
    <dbReference type="NCBI Taxonomy" id="76066"/>
    <lineage>
        <taxon>Eukaryota</taxon>
        <taxon>Metazoa</taxon>
        <taxon>Chordata</taxon>
        <taxon>Craniata</taxon>
        <taxon>Vertebrata</taxon>
        <taxon>Euteleostomi</taxon>
        <taxon>Amphibia</taxon>
        <taxon>Batrachia</taxon>
        <taxon>Anura</taxon>
        <taxon>Neobatrachia</taxon>
        <taxon>Hyloidea</taxon>
        <taxon>Leptodactylidae</taxon>
        <taxon>Leiuperinae</taxon>
        <taxon>Engystomops</taxon>
    </lineage>
</organism>
<evidence type="ECO:0000256" key="2">
    <source>
        <dbReference type="ARBA" id="ARBA00023034"/>
    </source>
</evidence>
<dbReference type="GO" id="GO:0006682">
    <property type="term" value="P:galactosylceramide biosynthetic process"/>
    <property type="evidence" value="ECO:0007669"/>
    <property type="project" value="TreeGrafter"/>
</dbReference>
<comment type="subcellular location">
    <subcellularLocation>
        <location evidence="3">Endomembrane system</location>
        <topology evidence="3">Single-pass membrane protein</topology>
    </subcellularLocation>
    <subcellularLocation>
        <location evidence="1">Golgi apparatus membrane</location>
    </subcellularLocation>
</comment>
<gene>
    <name evidence="5" type="ORF">GDO81_023683</name>
</gene>
<feature type="compositionally biased region" description="Polar residues" evidence="4">
    <location>
        <begin position="106"/>
        <end position="115"/>
    </location>
</feature>
<dbReference type="InterPro" id="IPR029044">
    <property type="entry name" value="Nucleotide-diphossugar_trans"/>
</dbReference>
<sequence>MKIARPPVSVGHYKMVKHKGDRGNEENPHRFDLLIRTQRMWTQDGMNSLTYTLLSRELEGLYTNITADIGVDPRSQKPLRTRGPTPPPVKPPSNSSNSATRGKLTVSVQSSINQSAAVAPAQGTAPAKKSQDKERKTTAAPRGQDAPGTEPPKKRRWKNITKTAVNEQEPVPRRAYNQMARSRPGATRL</sequence>
<dbReference type="EMBL" id="WNYA01025946">
    <property type="protein sequence ID" value="KAG8537858.1"/>
    <property type="molecule type" value="Genomic_DNA"/>
</dbReference>
<protein>
    <submittedName>
        <fullName evidence="5">Uncharacterized protein</fullName>
    </submittedName>
</protein>
<keyword evidence="6" id="KW-1185">Reference proteome</keyword>
<evidence type="ECO:0000256" key="1">
    <source>
        <dbReference type="ARBA" id="ARBA00004394"/>
    </source>
</evidence>
<dbReference type="PANTHER" id="PTHR19300">
    <property type="entry name" value="BETA-1,4-GALACTOSYLTRANSFERASE"/>
    <property type="match status" value="1"/>
</dbReference>
<dbReference type="PANTHER" id="PTHR19300:SF33">
    <property type="entry name" value="BETA-1,4-GALACTOSYLTRANSFERASE 3"/>
    <property type="match status" value="1"/>
</dbReference>
<dbReference type="GO" id="GO:0008378">
    <property type="term" value="F:galactosyltransferase activity"/>
    <property type="evidence" value="ECO:0007669"/>
    <property type="project" value="TreeGrafter"/>
</dbReference>
<feature type="compositionally biased region" description="Low complexity" evidence="4">
    <location>
        <begin position="116"/>
        <end position="127"/>
    </location>
</feature>
<feature type="region of interest" description="Disordered" evidence="4">
    <location>
        <begin position="69"/>
        <end position="189"/>
    </location>
</feature>
<evidence type="ECO:0000313" key="5">
    <source>
        <dbReference type="EMBL" id="KAG8537858.1"/>
    </source>
</evidence>
<dbReference type="GO" id="GO:0000139">
    <property type="term" value="C:Golgi membrane"/>
    <property type="evidence" value="ECO:0007669"/>
    <property type="project" value="UniProtKB-SubCell"/>
</dbReference>
<comment type="caution">
    <text evidence="5">The sequence shown here is derived from an EMBL/GenBank/DDBJ whole genome shotgun (WGS) entry which is preliminary data.</text>
</comment>
<dbReference type="AlphaFoldDB" id="A0AAV6YP72"/>
<reference evidence="5" key="1">
    <citation type="thesis" date="2020" institute="ProQuest LLC" country="789 East Eisenhower Parkway, Ann Arbor, MI, USA">
        <title>Comparative Genomics and Chromosome Evolution.</title>
        <authorList>
            <person name="Mudd A.B."/>
        </authorList>
    </citation>
    <scope>NUCLEOTIDE SEQUENCE</scope>
    <source>
        <strain evidence="5">237g6f4</strain>
        <tissue evidence="5">Blood</tissue>
    </source>
</reference>
<evidence type="ECO:0000313" key="6">
    <source>
        <dbReference type="Proteomes" id="UP000824782"/>
    </source>
</evidence>
<dbReference type="GO" id="GO:0005975">
    <property type="term" value="P:carbohydrate metabolic process"/>
    <property type="evidence" value="ECO:0007669"/>
    <property type="project" value="InterPro"/>
</dbReference>
<evidence type="ECO:0000256" key="4">
    <source>
        <dbReference type="SAM" id="MobiDB-lite"/>
    </source>
</evidence>
<proteinExistence type="predicted"/>
<name>A0AAV6YP72_ENGPU</name>
<dbReference type="Gene3D" id="3.90.550.10">
    <property type="entry name" value="Spore Coat Polysaccharide Biosynthesis Protein SpsA, Chain A"/>
    <property type="match status" value="1"/>
</dbReference>
<dbReference type="SUPFAM" id="SSF53448">
    <property type="entry name" value="Nucleotide-diphospho-sugar transferases"/>
    <property type="match status" value="1"/>
</dbReference>
<accession>A0AAV6YP72</accession>
<dbReference type="InterPro" id="IPR003859">
    <property type="entry name" value="Galactosyl_T"/>
</dbReference>
<keyword evidence="2" id="KW-0333">Golgi apparatus</keyword>